<dbReference type="AlphaFoldDB" id="A0A8T1WTB3"/>
<evidence type="ECO:0000256" key="1">
    <source>
        <dbReference type="SAM" id="MobiDB-lite"/>
    </source>
</evidence>
<reference evidence="2" key="1">
    <citation type="submission" date="2021-02" db="EMBL/GenBank/DDBJ databases">
        <authorList>
            <person name="Palmer J.M."/>
        </authorList>
    </citation>
    <scope>NUCLEOTIDE SEQUENCE</scope>
    <source>
        <strain evidence="2">SCRP23</strain>
    </source>
</reference>
<protein>
    <recommendedName>
        <fullName evidence="4">No apical meristem-associated C-terminal domain-containing protein</fullName>
    </recommendedName>
</protein>
<name>A0A8T1WTB3_9STRA</name>
<dbReference type="EMBL" id="JAGDFL010000141">
    <property type="protein sequence ID" value="KAG7396765.1"/>
    <property type="molecule type" value="Genomic_DNA"/>
</dbReference>
<feature type="region of interest" description="Disordered" evidence="1">
    <location>
        <begin position="32"/>
        <end position="75"/>
    </location>
</feature>
<accession>A0A8T1WTB3</accession>
<evidence type="ECO:0000313" key="2">
    <source>
        <dbReference type="EMBL" id="KAG7396765.1"/>
    </source>
</evidence>
<evidence type="ECO:0000313" key="3">
    <source>
        <dbReference type="Proteomes" id="UP000693981"/>
    </source>
</evidence>
<keyword evidence="3" id="KW-1185">Reference proteome</keyword>
<comment type="caution">
    <text evidence="2">The sequence shown here is derived from an EMBL/GenBank/DDBJ whole genome shotgun (WGS) entry which is preliminary data.</text>
</comment>
<evidence type="ECO:0008006" key="4">
    <source>
        <dbReference type="Google" id="ProtNLM"/>
    </source>
</evidence>
<proteinExistence type="predicted"/>
<organism evidence="2 3">
    <name type="scientific">Phytophthora boehmeriae</name>
    <dbReference type="NCBI Taxonomy" id="109152"/>
    <lineage>
        <taxon>Eukaryota</taxon>
        <taxon>Sar</taxon>
        <taxon>Stramenopiles</taxon>
        <taxon>Oomycota</taxon>
        <taxon>Peronosporomycetes</taxon>
        <taxon>Peronosporales</taxon>
        <taxon>Peronosporaceae</taxon>
        <taxon>Phytophthora</taxon>
    </lineage>
</organism>
<dbReference type="OrthoDB" id="127299at2759"/>
<sequence>MRDAKEAKAAKKDKKKAKAIQLETQGEILREKAVKRRSQWNSDGVHNSALPDENSAADANVSSTSSKQKSTKMTRVDASMGAYLDLQMLNRKEDNTFLQHQIELKKRKIENEATRWAQEFQLKQAQQALDQKKWNDDVDLCRKEMQLRREELALMRLQFESQRK</sequence>
<feature type="compositionally biased region" description="Low complexity" evidence="1">
    <location>
        <begin position="62"/>
        <end position="73"/>
    </location>
</feature>
<gene>
    <name evidence="2" type="ORF">PHYBOEH_001841</name>
</gene>
<dbReference type="Proteomes" id="UP000693981">
    <property type="component" value="Unassembled WGS sequence"/>
</dbReference>